<dbReference type="PANTHER" id="PTHR47505">
    <property type="entry name" value="DNA UTILIZATION PROTEIN YHGH"/>
    <property type="match status" value="1"/>
</dbReference>
<proteinExistence type="predicted"/>
<dbReference type="Proteomes" id="UP000298133">
    <property type="component" value="Unassembled WGS sequence"/>
</dbReference>
<reference evidence="2 3" key="1">
    <citation type="submission" date="2019-03" db="EMBL/GenBank/DDBJ databases">
        <title>Draft genome of Gammaproteobacteria bacterium LSUCC0057, a member of the SAR92 clade.</title>
        <authorList>
            <person name="Lanclos V.C."/>
            <person name="Doiron C."/>
            <person name="Henson M.W."/>
            <person name="Thrash J.C."/>
        </authorList>
    </citation>
    <scope>NUCLEOTIDE SEQUENCE [LARGE SCALE GENOMIC DNA]</scope>
    <source>
        <strain evidence="2 3">LSUCC0057</strain>
    </source>
</reference>
<dbReference type="EMBL" id="SPIA01000002">
    <property type="protein sequence ID" value="TFH67678.1"/>
    <property type="molecule type" value="Genomic_DNA"/>
</dbReference>
<feature type="domain" description="Double zinc ribbon" evidence="1">
    <location>
        <begin position="14"/>
        <end position="62"/>
    </location>
</feature>
<dbReference type="OrthoDB" id="9793412at2"/>
<evidence type="ECO:0000259" key="1">
    <source>
        <dbReference type="Pfam" id="PF18912"/>
    </source>
</evidence>
<dbReference type="InterPro" id="IPR029057">
    <property type="entry name" value="PRTase-like"/>
</dbReference>
<dbReference type="AlphaFoldDB" id="A0A4Y8UGX2"/>
<evidence type="ECO:0000313" key="2">
    <source>
        <dbReference type="EMBL" id="TFH67678.1"/>
    </source>
</evidence>
<comment type="caution">
    <text evidence="2">The sequence shown here is derived from an EMBL/GenBank/DDBJ whole genome shotgun (WGS) entry which is preliminary data.</text>
</comment>
<dbReference type="InterPro" id="IPR051910">
    <property type="entry name" value="ComF/GntX_DNA_util-trans"/>
</dbReference>
<dbReference type="Gene3D" id="3.40.50.2020">
    <property type="match status" value="1"/>
</dbReference>
<name>A0A4Y8UGX2_9GAMM</name>
<accession>A0A4Y8UGX2</accession>
<dbReference type="InterPro" id="IPR044005">
    <property type="entry name" value="DZR_2"/>
</dbReference>
<dbReference type="Pfam" id="PF18912">
    <property type="entry name" value="DZR_2"/>
    <property type="match status" value="1"/>
</dbReference>
<organism evidence="2 3">
    <name type="scientific">Gammaproteobacteria bacterium LSUCC0057</name>
    <dbReference type="NCBI Taxonomy" id="2559237"/>
    <lineage>
        <taxon>Bacteria</taxon>
        <taxon>Pseudomonadati</taxon>
        <taxon>Pseudomonadota</taxon>
        <taxon>Gammaproteobacteria</taxon>
        <taxon>Cellvibrionales</taxon>
        <taxon>Porticoccaceae</taxon>
        <taxon>SAR92 clade</taxon>
    </lineage>
</organism>
<gene>
    <name evidence="2" type="ORF">E3W66_05330</name>
</gene>
<dbReference type="PANTHER" id="PTHR47505:SF1">
    <property type="entry name" value="DNA UTILIZATION PROTEIN YHGH"/>
    <property type="match status" value="1"/>
</dbReference>
<dbReference type="SUPFAM" id="SSF53271">
    <property type="entry name" value="PRTase-like"/>
    <property type="match status" value="1"/>
</dbReference>
<evidence type="ECO:0000313" key="3">
    <source>
        <dbReference type="Proteomes" id="UP000298133"/>
    </source>
</evidence>
<protein>
    <submittedName>
        <fullName evidence="2">ComF family protein</fullName>
    </submittedName>
</protein>
<keyword evidence="3" id="KW-1185">Reference proteome</keyword>
<sequence length="235" mass="25835">MTSCQPRHHNGLARCWFCLSPVSRESAPLCRQCLSELSYIPEQRCLRCALPLPGGTLCRECADHPPPFDSACIPLCYDRHSAQLINSIKRHAHSTALPLLAKLCAESLQRSAPMAERQLIAIPLHPRRTLVRGFSQAALLARAISQQLAPHRSDERAVMLCRHHYQPRQQGQSRRQRLRNLHHAFTANGAAGVAIGLVDDVVTTTATARAAATALRDAGATSVTLIAVARTPKRR</sequence>